<evidence type="ECO:0000313" key="3">
    <source>
        <dbReference type="Proteomes" id="UP000076234"/>
    </source>
</evidence>
<dbReference type="RefSeq" id="WP_062902285.1">
    <property type="nucleotide sequence ID" value="NZ_CP013342.1"/>
</dbReference>
<reference evidence="2 3" key="2">
    <citation type="journal article" date="2016" name="Genome Announc.">
        <title>Complete Genome Sequence of Sphingopyxis terrae Strain 203-1 (NBRC 111660), a Polyethylene Glycol Degrader.</title>
        <authorList>
            <person name="Ohtsubo Y."/>
            <person name="Nonoyama S."/>
            <person name="Nagata Y."/>
            <person name="Numata M."/>
            <person name="Tsuchikane K."/>
            <person name="Hosoyama A."/>
            <person name="Yamazoe A."/>
            <person name="Tsuda M."/>
            <person name="Fujita N."/>
            <person name="Kawai F."/>
        </authorList>
    </citation>
    <scope>NUCLEOTIDE SEQUENCE [LARGE SCALE GENOMIC DNA]</scope>
    <source>
        <strain evidence="2 3">203-1</strain>
    </source>
</reference>
<dbReference type="Gene3D" id="3.40.250.10">
    <property type="entry name" value="Rhodanese-like domain"/>
    <property type="match status" value="1"/>
</dbReference>
<dbReference type="Proteomes" id="UP000076234">
    <property type="component" value="Chromosome"/>
</dbReference>
<gene>
    <name evidence="2" type="ORF">AOA14_14375</name>
</gene>
<feature type="domain" description="Rhodanese" evidence="1">
    <location>
        <begin position="23"/>
        <end position="110"/>
    </location>
</feature>
<dbReference type="GO" id="GO:0004792">
    <property type="term" value="F:thiosulfate-cyanide sulfurtransferase activity"/>
    <property type="evidence" value="ECO:0007669"/>
    <property type="project" value="TreeGrafter"/>
</dbReference>
<dbReference type="SUPFAM" id="SSF52821">
    <property type="entry name" value="Rhodanese/Cell cycle control phosphatase"/>
    <property type="match status" value="1"/>
</dbReference>
<dbReference type="CDD" id="cd00158">
    <property type="entry name" value="RHOD"/>
    <property type="match status" value="1"/>
</dbReference>
<dbReference type="KEGG" id="ster:AOA14_14375"/>
<proteinExistence type="predicted"/>
<dbReference type="InterPro" id="IPR036873">
    <property type="entry name" value="Rhodanese-like_dom_sf"/>
</dbReference>
<dbReference type="EMBL" id="CP013342">
    <property type="protein sequence ID" value="AMU95796.1"/>
    <property type="molecule type" value="Genomic_DNA"/>
</dbReference>
<name>A0A142W177_9SPHN</name>
<dbReference type="InterPro" id="IPR001763">
    <property type="entry name" value="Rhodanese-like_dom"/>
</dbReference>
<dbReference type="PROSITE" id="PS50206">
    <property type="entry name" value="RHODANESE_3"/>
    <property type="match status" value="1"/>
</dbReference>
<accession>A0A142W177</accession>
<dbReference type="SMART" id="SM00450">
    <property type="entry name" value="RHOD"/>
    <property type="match status" value="1"/>
</dbReference>
<dbReference type="STRING" id="1219058.AOA14_14375"/>
<dbReference type="PANTHER" id="PTHR44086">
    <property type="entry name" value="THIOSULFATE SULFURTRANSFERASE RDL2, MITOCHONDRIAL-RELATED"/>
    <property type="match status" value="1"/>
</dbReference>
<keyword evidence="2" id="KW-0808">Transferase</keyword>
<reference evidence="3" key="1">
    <citation type="submission" date="2015-11" db="EMBL/GenBank/DDBJ databases">
        <title>Complete genome sequence of a polyethylene glycol-degrading strain Sphingopyxis terrae strain 203-1 (NBRC 15098).</title>
        <authorList>
            <person name="Yoshiyuki O."/>
            <person name="Shouta N."/>
            <person name="Nagata Y."/>
            <person name="Numata M."/>
            <person name="Tsuchikane K."/>
            <person name="Hosoyama A."/>
            <person name="Yamazoe A."/>
            <person name="Tsuda M."/>
            <person name="Fujita N."/>
            <person name="Kawai F."/>
        </authorList>
    </citation>
    <scope>NUCLEOTIDE SEQUENCE [LARGE SCALE GENOMIC DNA]</scope>
    <source>
        <strain evidence="3">203-1</strain>
    </source>
</reference>
<organism evidence="2 3">
    <name type="scientific">Sphingopyxis terrae subsp. terrae NBRC 15098</name>
    <dbReference type="NCBI Taxonomy" id="1219058"/>
    <lineage>
        <taxon>Bacteria</taxon>
        <taxon>Pseudomonadati</taxon>
        <taxon>Pseudomonadota</taxon>
        <taxon>Alphaproteobacteria</taxon>
        <taxon>Sphingomonadales</taxon>
        <taxon>Sphingomonadaceae</taxon>
        <taxon>Sphingopyxis</taxon>
    </lineage>
</organism>
<dbReference type="AlphaFoldDB" id="A0A142W177"/>
<sequence>MLSLFRKPRHKEIPAQQLAALLDQKRAILVDVRESDEFASGHVAGALSMPLSRFQASALPAGDKPVILTCAAGRRSAMALDKAAAGRPDIDTHLAGGMGAWRAAGLPVVTGN</sequence>
<evidence type="ECO:0000259" key="1">
    <source>
        <dbReference type="PROSITE" id="PS50206"/>
    </source>
</evidence>
<dbReference type="Pfam" id="PF00581">
    <property type="entry name" value="Rhodanese"/>
    <property type="match status" value="1"/>
</dbReference>
<dbReference type="PANTHER" id="PTHR44086:SF10">
    <property type="entry name" value="THIOSULFATE SULFURTRANSFERASE_RHODANESE-LIKE DOMAIN-CONTAINING PROTEIN 3"/>
    <property type="match status" value="1"/>
</dbReference>
<evidence type="ECO:0000313" key="2">
    <source>
        <dbReference type="EMBL" id="AMU95796.1"/>
    </source>
</evidence>
<protein>
    <submittedName>
        <fullName evidence="2">Sulfurtransferase</fullName>
    </submittedName>
</protein>